<dbReference type="EMBL" id="JBJUIK010000004">
    <property type="protein sequence ID" value="KAL3529590.1"/>
    <property type="molecule type" value="Genomic_DNA"/>
</dbReference>
<comment type="caution">
    <text evidence="1">The sequence shown here is derived from an EMBL/GenBank/DDBJ whole genome shotgun (WGS) entry which is preliminary data.</text>
</comment>
<accession>A0ABD3AGM2</accession>
<name>A0ABD3AGM2_9GENT</name>
<protein>
    <submittedName>
        <fullName evidence="1">Uncharacterized protein</fullName>
    </submittedName>
</protein>
<gene>
    <name evidence="1" type="ORF">ACH5RR_008912</name>
</gene>
<dbReference type="AlphaFoldDB" id="A0ABD3AGM2"/>
<keyword evidence="2" id="KW-1185">Reference proteome</keyword>
<evidence type="ECO:0000313" key="1">
    <source>
        <dbReference type="EMBL" id="KAL3529590.1"/>
    </source>
</evidence>
<dbReference type="Proteomes" id="UP001630127">
    <property type="component" value="Unassembled WGS sequence"/>
</dbReference>
<evidence type="ECO:0000313" key="2">
    <source>
        <dbReference type="Proteomes" id="UP001630127"/>
    </source>
</evidence>
<sequence length="138" mass="15305">MCIAINHSYFPNIPSHTLFPSILPTLLSHINNPNPNSSSLVSDPESFLDIPVDATNNLVLETGSLTFDVSSFDNLDCNSSNLPIPSIFPNIKHKGCQGSTAFLNLNVGVKKSWTEVWNEETKVKGHRSQKEQNAKRER</sequence>
<organism evidence="1 2">
    <name type="scientific">Cinchona calisaya</name>
    <dbReference type="NCBI Taxonomy" id="153742"/>
    <lineage>
        <taxon>Eukaryota</taxon>
        <taxon>Viridiplantae</taxon>
        <taxon>Streptophyta</taxon>
        <taxon>Embryophyta</taxon>
        <taxon>Tracheophyta</taxon>
        <taxon>Spermatophyta</taxon>
        <taxon>Magnoliopsida</taxon>
        <taxon>eudicotyledons</taxon>
        <taxon>Gunneridae</taxon>
        <taxon>Pentapetalae</taxon>
        <taxon>asterids</taxon>
        <taxon>lamiids</taxon>
        <taxon>Gentianales</taxon>
        <taxon>Rubiaceae</taxon>
        <taxon>Cinchonoideae</taxon>
        <taxon>Cinchoneae</taxon>
        <taxon>Cinchona</taxon>
    </lineage>
</organism>
<proteinExistence type="predicted"/>
<reference evidence="1 2" key="1">
    <citation type="submission" date="2024-11" db="EMBL/GenBank/DDBJ databases">
        <title>A near-complete genome assembly of Cinchona calisaya.</title>
        <authorList>
            <person name="Lian D.C."/>
            <person name="Zhao X.W."/>
            <person name="Wei L."/>
        </authorList>
    </citation>
    <scope>NUCLEOTIDE SEQUENCE [LARGE SCALE GENOMIC DNA]</scope>
    <source>
        <tissue evidence="1">Nenye</tissue>
    </source>
</reference>